<keyword evidence="3" id="KW-1185">Reference proteome</keyword>
<dbReference type="EMBL" id="CXST01000001">
    <property type="protein sequence ID" value="CTQ43125.1"/>
    <property type="molecule type" value="Genomic_DNA"/>
</dbReference>
<feature type="compositionally biased region" description="Polar residues" evidence="1">
    <location>
        <begin position="29"/>
        <end position="38"/>
    </location>
</feature>
<proteinExistence type="predicted"/>
<gene>
    <name evidence="2" type="ORF">LAL4801_01561</name>
</gene>
<feature type="region of interest" description="Disordered" evidence="1">
    <location>
        <begin position="12"/>
        <end position="38"/>
    </location>
</feature>
<evidence type="ECO:0000256" key="1">
    <source>
        <dbReference type="SAM" id="MobiDB-lite"/>
    </source>
</evidence>
<evidence type="ECO:0000313" key="2">
    <source>
        <dbReference type="EMBL" id="CTQ43125.1"/>
    </source>
</evidence>
<dbReference type="AlphaFoldDB" id="A0A0M6XZ31"/>
<accession>A0A0M6XZ31</accession>
<dbReference type="Proteomes" id="UP000048926">
    <property type="component" value="Unassembled WGS sequence"/>
</dbReference>
<sequence length="38" mass="4332">MLTVERLFQGRPLLGHPGRSEAEIRGRGTQAQDQWLNL</sequence>
<protein>
    <submittedName>
        <fullName evidence="2">Uncharacterized protein</fullName>
    </submittedName>
</protein>
<reference evidence="3" key="1">
    <citation type="submission" date="2015-07" db="EMBL/GenBank/DDBJ databases">
        <authorList>
            <person name="Rodrigo-Torres Lidia"/>
            <person name="Arahal R.David."/>
        </authorList>
    </citation>
    <scope>NUCLEOTIDE SEQUENCE [LARGE SCALE GENOMIC DNA]</scope>
    <source>
        <strain evidence="3">CECT 4801</strain>
    </source>
</reference>
<organism evidence="2 3">
    <name type="scientific">Roseibium aggregatum</name>
    <dbReference type="NCBI Taxonomy" id="187304"/>
    <lineage>
        <taxon>Bacteria</taxon>
        <taxon>Pseudomonadati</taxon>
        <taxon>Pseudomonadota</taxon>
        <taxon>Alphaproteobacteria</taxon>
        <taxon>Hyphomicrobiales</taxon>
        <taxon>Stappiaceae</taxon>
        <taxon>Roseibium</taxon>
    </lineage>
</organism>
<evidence type="ECO:0000313" key="3">
    <source>
        <dbReference type="Proteomes" id="UP000048926"/>
    </source>
</evidence>
<name>A0A0M6XZ31_9HYPH</name>